<dbReference type="Proteomes" id="UP001229421">
    <property type="component" value="Unassembled WGS sequence"/>
</dbReference>
<gene>
    <name evidence="1" type="ORF">QVD17_30479</name>
</gene>
<comment type="caution">
    <text evidence="1">The sequence shown here is derived from an EMBL/GenBank/DDBJ whole genome shotgun (WGS) entry which is preliminary data.</text>
</comment>
<protein>
    <submittedName>
        <fullName evidence="1">Uncharacterized protein</fullName>
    </submittedName>
</protein>
<accession>A0AAD8K3Q7</accession>
<keyword evidence="2" id="KW-1185">Reference proteome</keyword>
<dbReference type="EMBL" id="JAUHHV010000008">
    <property type="protein sequence ID" value="KAK1414728.1"/>
    <property type="molecule type" value="Genomic_DNA"/>
</dbReference>
<evidence type="ECO:0000313" key="1">
    <source>
        <dbReference type="EMBL" id="KAK1414728.1"/>
    </source>
</evidence>
<organism evidence="1 2">
    <name type="scientific">Tagetes erecta</name>
    <name type="common">African marigold</name>
    <dbReference type="NCBI Taxonomy" id="13708"/>
    <lineage>
        <taxon>Eukaryota</taxon>
        <taxon>Viridiplantae</taxon>
        <taxon>Streptophyta</taxon>
        <taxon>Embryophyta</taxon>
        <taxon>Tracheophyta</taxon>
        <taxon>Spermatophyta</taxon>
        <taxon>Magnoliopsida</taxon>
        <taxon>eudicotyledons</taxon>
        <taxon>Gunneridae</taxon>
        <taxon>Pentapetalae</taxon>
        <taxon>asterids</taxon>
        <taxon>campanulids</taxon>
        <taxon>Asterales</taxon>
        <taxon>Asteraceae</taxon>
        <taxon>Asteroideae</taxon>
        <taxon>Heliantheae alliance</taxon>
        <taxon>Tageteae</taxon>
        <taxon>Tagetes</taxon>
    </lineage>
</organism>
<reference evidence="1" key="1">
    <citation type="journal article" date="2023" name="bioRxiv">
        <title>Improved chromosome-level genome assembly for marigold (Tagetes erecta).</title>
        <authorList>
            <person name="Jiang F."/>
            <person name="Yuan L."/>
            <person name="Wang S."/>
            <person name="Wang H."/>
            <person name="Xu D."/>
            <person name="Wang A."/>
            <person name="Fan W."/>
        </authorList>
    </citation>
    <scope>NUCLEOTIDE SEQUENCE</scope>
    <source>
        <strain evidence="1">WSJ</strain>
        <tissue evidence="1">Leaf</tissue>
    </source>
</reference>
<sequence length="83" mass="9406">MDGGGCIYEGENVQKAFVTHYENFLGVKGDISLTPTPDLFQKRLDLGIANLMIRPITDEEVQFLKEKPMSRGNLFAYPRRKEG</sequence>
<dbReference type="AlphaFoldDB" id="A0AAD8K3Q7"/>
<proteinExistence type="predicted"/>
<evidence type="ECO:0000313" key="2">
    <source>
        <dbReference type="Proteomes" id="UP001229421"/>
    </source>
</evidence>
<name>A0AAD8K3Q7_TARER</name>